<reference evidence="1" key="5">
    <citation type="submission" date="2024-05" db="EMBL/GenBank/DDBJ databases">
        <authorList>
            <person name="Sun Q."/>
            <person name="Zhou Y."/>
        </authorList>
    </citation>
    <scope>NUCLEOTIDE SEQUENCE</scope>
    <source>
        <strain evidence="1">CGMCC 1.12707</strain>
    </source>
</reference>
<dbReference type="AlphaFoldDB" id="A0A1M6TML5"/>
<keyword evidence="4" id="KW-1185">Reference proteome</keyword>
<evidence type="ECO:0000313" key="1">
    <source>
        <dbReference type="EMBL" id="GGF03656.1"/>
    </source>
</evidence>
<dbReference type="RefSeq" id="WP_072929275.1">
    <property type="nucleotide sequence ID" value="NZ_BMFL01000014.1"/>
</dbReference>
<dbReference type="EMBL" id="FRBH01000002">
    <property type="protein sequence ID" value="SHK58156.1"/>
    <property type="molecule type" value="Genomic_DNA"/>
</dbReference>
<dbReference type="Proteomes" id="UP000650994">
    <property type="component" value="Unassembled WGS sequence"/>
</dbReference>
<proteinExistence type="predicted"/>
<protein>
    <recommendedName>
        <fullName evidence="5">CarboxypepD_reg-like domain-containing protein</fullName>
    </recommendedName>
</protein>
<evidence type="ECO:0008006" key="5">
    <source>
        <dbReference type="Google" id="ProtNLM"/>
    </source>
</evidence>
<accession>A0A1M6TML5</accession>
<sequence>MNKLLYIFTLLSIYISAQSTNLRVLDYSTNLSIDDADVYFSQSRKNFITDLDGRVVVNLKDVNATDELIVSKKDYQDARIKVSNLKSDLTIKLEKISEIELQETIVTNLRAEDILQKVIDNYENNFKVDKYYFLATVKQSVIEDTNKDYIDVNLQFKFKNKDLKIKSTGKVNSRYTEGKLKYKVNINTVDYLKNLYLFDGLKEMHESTLNKRYLASKVVSTRYADKPMYEVYLNKTEDQQIYLLIDKTTFSLVEFKSNFIKNKSINLDIKSNEISIKFRPYGDSWILKESTVFMDTSFKHDSSPTINLDYKLNTYDFSTNPFPEFKKSVREEDDIRRSFK</sequence>
<evidence type="ECO:0000313" key="3">
    <source>
        <dbReference type="Proteomes" id="UP000184120"/>
    </source>
</evidence>
<dbReference type="OrthoDB" id="1428731at2"/>
<name>A0A1M6TML5_9FLAO</name>
<reference evidence="4" key="4">
    <citation type="journal article" date="2019" name="Int. J. Syst. Evol. Microbiol.">
        <title>The Global Catalogue of Microorganisms (GCM) 10K type strain sequencing project: providing services to taxonomists for standard genome sequencing and annotation.</title>
        <authorList>
            <consortium name="The Broad Institute Genomics Platform"/>
            <consortium name="The Broad Institute Genome Sequencing Center for Infectious Disease"/>
            <person name="Wu L."/>
            <person name="Ma J."/>
        </authorList>
    </citation>
    <scope>NUCLEOTIDE SEQUENCE [LARGE SCALE GENOMIC DNA]</scope>
    <source>
        <strain evidence="4">CGMCC 1.12707</strain>
    </source>
</reference>
<reference evidence="2" key="3">
    <citation type="submission" date="2016-11" db="EMBL/GenBank/DDBJ databases">
        <authorList>
            <person name="Jaros S."/>
            <person name="Januszkiewicz K."/>
            <person name="Wedrychowicz H."/>
        </authorList>
    </citation>
    <scope>NUCLEOTIDE SEQUENCE [LARGE SCALE GENOMIC DNA]</scope>
    <source>
        <strain evidence="2">DSM 27989</strain>
    </source>
</reference>
<evidence type="ECO:0000313" key="4">
    <source>
        <dbReference type="Proteomes" id="UP000650994"/>
    </source>
</evidence>
<gene>
    <name evidence="1" type="ORF">GCM10010984_21300</name>
    <name evidence="2" type="ORF">SAMN05443634_10213</name>
</gene>
<evidence type="ECO:0000313" key="2">
    <source>
        <dbReference type="EMBL" id="SHK58156.1"/>
    </source>
</evidence>
<reference evidence="3" key="2">
    <citation type="submission" date="2016-11" db="EMBL/GenBank/DDBJ databases">
        <authorList>
            <person name="Varghese N."/>
            <person name="Submissions S."/>
        </authorList>
    </citation>
    <scope>NUCLEOTIDE SEQUENCE [LARGE SCALE GENOMIC DNA]</scope>
    <source>
        <strain evidence="3">DSM 27989</strain>
    </source>
</reference>
<dbReference type="EMBL" id="BMFL01000014">
    <property type="protein sequence ID" value="GGF03656.1"/>
    <property type="molecule type" value="Genomic_DNA"/>
</dbReference>
<organism evidence="2 3">
    <name type="scientific">Chishuiella changwenlii</name>
    <dbReference type="NCBI Taxonomy" id="1434701"/>
    <lineage>
        <taxon>Bacteria</taxon>
        <taxon>Pseudomonadati</taxon>
        <taxon>Bacteroidota</taxon>
        <taxon>Flavobacteriia</taxon>
        <taxon>Flavobacteriales</taxon>
        <taxon>Weeksellaceae</taxon>
        <taxon>Chishuiella</taxon>
    </lineage>
</organism>
<dbReference type="Proteomes" id="UP000184120">
    <property type="component" value="Unassembled WGS sequence"/>
</dbReference>
<reference evidence="1" key="1">
    <citation type="journal article" date="2014" name="Int. J. Syst. Evol. Microbiol.">
        <title>Complete genome of a new Firmicutes species belonging to the dominant human colonic microbiota ('Ruminococcus bicirculans') reveals two chromosomes and a selective capacity to utilize plant glucans.</title>
        <authorList>
            <consortium name="NISC Comparative Sequencing Program"/>
            <person name="Wegmann U."/>
            <person name="Louis P."/>
            <person name="Goesmann A."/>
            <person name="Henrissat B."/>
            <person name="Duncan S.H."/>
            <person name="Flint H.J."/>
        </authorList>
    </citation>
    <scope>NUCLEOTIDE SEQUENCE</scope>
    <source>
        <strain evidence="1">CGMCC 1.12707</strain>
    </source>
</reference>